<evidence type="ECO:0000259" key="1">
    <source>
        <dbReference type="Pfam" id="PF01636"/>
    </source>
</evidence>
<proteinExistence type="predicted"/>
<dbReference type="Pfam" id="PF01636">
    <property type="entry name" value="APH"/>
    <property type="match status" value="1"/>
</dbReference>
<evidence type="ECO:0000313" key="2">
    <source>
        <dbReference type="EMBL" id="MDX8480711.1"/>
    </source>
</evidence>
<protein>
    <submittedName>
        <fullName evidence="2">Phosphotransferase</fullName>
    </submittedName>
</protein>
<dbReference type="EMBL" id="JAVIIW010000023">
    <property type="protein sequence ID" value="MDX8480711.1"/>
    <property type="molecule type" value="Genomic_DNA"/>
</dbReference>
<dbReference type="InterPro" id="IPR002575">
    <property type="entry name" value="Aminoglycoside_PTrfase"/>
</dbReference>
<dbReference type="InterPro" id="IPR051678">
    <property type="entry name" value="AGP_Transferase"/>
</dbReference>
<dbReference type="Proteomes" id="UP001287059">
    <property type="component" value="Unassembled WGS sequence"/>
</dbReference>
<organism evidence="2 3">
    <name type="scientific">Mesorhizobium album</name>
    <dbReference type="NCBI Taxonomy" id="3072314"/>
    <lineage>
        <taxon>Bacteria</taxon>
        <taxon>Pseudomonadati</taxon>
        <taxon>Pseudomonadota</taxon>
        <taxon>Alphaproteobacteria</taxon>
        <taxon>Hyphomicrobiales</taxon>
        <taxon>Phyllobacteriaceae</taxon>
        <taxon>Mesorhizobium</taxon>
    </lineage>
</organism>
<comment type="caution">
    <text evidence="2">The sequence shown here is derived from an EMBL/GenBank/DDBJ whole genome shotgun (WGS) entry which is preliminary data.</text>
</comment>
<evidence type="ECO:0000313" key="3">
    <source>
        <dbReference type="Proteomes" id="UP001287059"/>
    </source>
</evidence>
<accession>A0ABU4Y1Y4</accession>
<gene>
    <name evidence="2" type="ORF">RFN28_19890</name>
</gene>
<dbReference type="Gene3D" id="3.90.1200.10">
    <property type="match status" value="1"/>
</dbReference>
<reference evidence="2 3" key="1">
    <citation type="submission" date="2023-08" db="EMBL/GenBank/DDBJ databases">
        <title>Implementing the SeqCode for naming new Mesorhizobium species isolated from Vachellia karroo root nodules.</title>
        <authorList>
            <person name="Van Lill M."/>
        </authorList>
    </citation>
    <scope>NUCLEOTIDE SEQUENCE [LARGE SCALE GENOMIC DNA]</scope>
    <source>
        <strain evidence="2 3">VK24D</strain>
    </source>
</reference>
<sequence length="298" mass="33275">MMHSDQVHIDADIVCEMISDQFPQYRHERIERLGTIGTVNAIFRIGSSVAARFPLRSADPIECVDILHSEAAAMAEFAEHAPFAAPQPIGIGRPGPRYPMPWAVQSWIKGDVATPDGLANSTTFALDIAKLIASLRAADTKGRRFDRRGRGGHLPDHDDWMSICFKNSEDILNVPRLRRKWAQLRELPPSGPDVMNHGDLIPANLLVRGERLVGVLDCGSFGSADPALDLVAAWHLLDRDRRETVRIHLRSSKVEWKRGAAWAFQQAMGLVWYYQKTNPAMSALGRSTLRRIFDGPEI</sequence>
<dbReference type="Gene3D" id="3.30.200.20">
    <property type="entry name" value="Phosphorylase Kinase, domain 1"/>
    <property type="match status" value="1"/>
</dbReference>
<keyword evidence="3" id="KW-1185">Reference proteome</keyword>
<dbReference type="SUPFAM" id="SSF56112">
    <property type="entry name" value="Protein kinase-like (PK-like)"/>
    <property type="match status" value="1"/>
</dbReference>
<feature type="domain" description="Aminoglycoside phosphotransferase" evidence="1">
    <location>
        <begin position="43"/>
        <end position="248"/>
    </location>
</feature>
<dbReference type="RefSeq" id="WP_320289021.1">
    <property type="nucleotide sequence ID" value="NZ_JAVIIW010000023.1"/>
</dbReference>
<dbReference type="InterPro" id="IPR011009">
    <property type="entry name" value="Kinase-like_dom_sf"/>
</dbReference>
<name>A0ABU4Y1Y4_9HYPH</name>
<dbReference type="PANTHER" id="PTHR21310">
    <property type="entry name" value="AMINOGLYCOSIDE PHOSPHOTRANSFERASE-RELATED-RELATED"/>
    <property type="match status" value="1"/>
</dbReference>
<dbReference type="PANTHER" id="PTHR21310:SF42">
    <property type="entry name" value="BIFUNCTIONAL AAC_APH"/>
    <property type="match status" value="1"/>
</dbReference>